<name>A0A1S3K9M2_LINAN</name>
<evidence type="ECO:0000313" key="3">
    <source>
        <dbReference type="RefSeq" id="XP_013419197.1"/>
    </source>
</evidence>
<feature type="transmembrane region" description="Helical" evidence="1">
    <location>
        <begin position="12"/>
        <end position="35"/>
    </location>
</feature>
<evidence type="ECO:0000256" key="1">
    <source>
        <dbReference type="SAM" id="Phobius"/>
    </source>
</evidence>
<keyword evidence="2" id="KW-1185">Reference proteome</keyword>
<keyword evidence="1" id="KW-0812">Transmembrane</keyword>
<dbReference type="AlphaFoldDB" id="A0A1S3K9M2"/>
<proteinExistence type="predicted"/>
<dbReference type="KEGG" id="lak:106179930"/>
<evidence type="ECO:0000313" key="2">
    <source>
        <dbReference type="Proteomes" id="UP000085678"/>
    </source>
</evidence>
<dbReference type="GeneID" id="106179930"/>
<gene>
    <name evidence="3" type="primary">LOC106179930</name>
</gene>
<dbReference type="RefSeq" id="XP_013419197.1">
    <property type="nucleotide sequence ID" value="XM_013563743.2"/>
</dbReference>
<reference evidence="3" key="1">
    <citation type="submission" date="2025-08" db="UniProtKB">
        <authorList>
            <consortium name="RefSeq"/>
        </authorList>
    </citation>
    <scope>IDENTIFICATION</scope>
    <source>
        <tissue evidence="3">Gonads</tissue>
    </source>
</reference>
<accession>A0A1S3K9M2</accession>
<keyword evidence="1" id="KW-1133">Transmembrane helix</keyword>
<organism evidence="2 3">
    <name type="scientific">Lingula anatina</name>
    <name type="common">Brachiopod</name>
    <name type="synonym">Lingula unguis</name>
    <dbReference type="NCBI Taxonomy" id="7574"/>
    <lineage>
        <taxon>Eukaryota</taxon>
        <taxon>Metazoa</taxon>
        <taxon>Spiralia</taxon>
        <taxon>Lophotrochozoa</taxon>
        <taxon>Brachiopoda</taxon>
        <taxon>Linguliformea</taxon>
        <taxon>Lingulata</taxon>
        <taxon>Lingulida</taxon>
        <taxon>Linguloidea</taxon>
        <taxon>Lingulidae</taxon>
        <taxon>Lingula</taxon>
    </lineage>
</organism>
<dbReference type="Proteomes" id="UP000085678">
    <property type="component" value="Unplaced"/>
</dbReference>
<keyword evidence="1" id="KW-0472">Membrane</keyword>
<protein>
    <submittedName>
        <fullName evidence="3">Uncharacterized protein LOC106179930</fullName>
    </submittedName>
</protein>
<sequence length="174" mass="20522">MRDVCQLAVPRYMMADFVIKWNLFVVFTFTFAWSFSQLDSSPVLYCQPEKHPYLVCHSAPTKCDYKYRSKHNHNRHNHGAPTSLKAFHTEGKLRHFGTWGLQHPGILVEWENGRHENLTDFRISAKIQSATSIYSIGDELVCAILDREINWKRTDLQPRVRFLQNFYSHWYLSS</sequence>
<dbReference type="InParanoid" id="A0A1S3K9M2"/>